<accession>A0A345SRN0</accession>
<dbReference type="RefSeq" id="WP_111490128.1">
    <property type="nucleotide sequence ID" value="NZ_CP031264.1"/>
</dbReference>
<evidence type="ECO:0000256" key="5">
    <source>
        <dbReference type="PIRSR" id="PIRSR000097-2"/>
    </source>
</evidence>
<dbReference type="PIRSF" id="PIRSF000097">
    <property type="entry name" value="AKR"/>
    <property type="match status" value="1"/>
</dbReference>
<dbReference type="InterPro" id="IPR018170">
    <property type="entry name" value="Aldo/ket_reductase_CS"/>
</dbReference>
<dbReference type="PROSITE" id="PS00062">
    <property type="entry name" value="ALDOKETO_REDUCTASE_2"/>
    <property type="match status" value="1"/>
</dbReference>
<dbReference type="PROSITE" id="PS00063">
    <property type="entry name" value="ALDOKETO_REDUCTASE_3"/>
    <property type="match status" value="1"/>
</dbReference>
<keyword evidence="9" id="KW-1185">Reference proteome</keyword>
<dbReference type="FunFam" id="3.20.20.100:FF:000015">
    <property type="entry name" value="Oxidoreductase, aldo/keto reductase family"/>
    <property type="match status" value="1"/>
</dbReference>
<organism evidence="8 9">
    <name type="scientific">Peterkaempfera bronchialis</name>
    <dbReference type="NCBI Taxonomy" id="2126346"/>
    <lineage>
        <taxon>Bacteria</taxon>
        <taxon>Bacillati</taxon>
        <taxon>Actinomycetota</taxon>
        <taxon>Actinomycetes</taxon>
        <taxon>Kitasatosporales</taxon>
        <taxon>Streptomycetaceae</taxon>
        <taxon>Peterkaempfera</taxon>
    </lineage>
</organism>
<dbReference type="PANTHER" id="PTHR43827">
    <property type="entry name" value="2,5-DIKETO-D-GLUCONIC ACID REDUCTASE"/>
    <property type="match status" value="1"/>
</dbReference>
<evidence type="ECO:0000313" key="8">
    <source>
        <dbReference type="EMBL" id="AXI76385.1"/>
    </source>
</evidence>
<evidence type="ECO:0000259" key="7">
    <source>
        <dbReference type="Pfam" id="PF00248"/>
    </source>
</evidence>
<evidence type="ECO:0000256" key="3">
    <source>
        <dbReference type="ARBA" id="ARBA00023002"/>
    </source>
</evidence>
<dbReference type="Gene3D" id="3.20.20.100">
    <property type="entry name" value="NADP-dependent oxidoreductase domain"/>
    <property type="match status" value="1"/>
</dbReference>
<evidence type="ECO:0000256" key="2">
    <source>
        <dbReference type="ARBA" id="ARBA00022857"/>
    </source>
</evidence>
<proteinExistence type="inferred from homology"/>
<gene>
    <name evidence="8" type="ORF">C7M71_001710</name>
</gene>
<dbReference type="OrthoDB" id="9804790at2"/>
<comment type="similarity">
    <text evidence="1">Belongs to the aldo/keto reductase family.</text>
</comment>
<feature type="binding site" evidence="5">
    <location>
        <position position="109"/>
    </location>
    <ligand>
        <name>substrate</name>
    </ligand>
</feature>
<dbReference type="PROSITE" id="PS00798">
    <property type="entry name" value="ALDOKETO_REDUCTASE_1"/>
    <property type="match status" value="1"/>
</dbReference>
<dbReference type="InterPro" id="IPR023210">
    <property type="entry name" value="NADP_OxRdtase_dom"/>
</dbReference>
<protein>
    <submittedName>
        <fullName evidence="8">Aldo/keto reductase</fullName>
    </submittedName>
</protein>
<dbReference type="InterPro" id="IPR020471">
    <property type="entry name" value="AKR"/>
</dbReference>
<dbReference type="PANTHER" id="PTHR43827:SF3">
    <property type="entry name" value="NADP-DEPENDENT OXIDOREDUCTASE DOMAIN-CONTAINING PROTEIN"/>
    <property type="match status" value="1"/>
</dbReference>
<dbReference type="EMBL" id="CP031264">
    <property type="protein sequence ID" value="AXI76385.1"/>
    <property type="molecule type" value="Genomic_DNA"/>
</dbReference>
<evidence type="ECO:0000256" key="4">
    <source>
        <dbReference type="PIRSR" id="PIRSR000097-1"/>
    </source>
</evidence>
<keyword evidence="3" id="KW-0560">Oxidoreductase</keyword>
<keyword evidence="2" id="KW-0521">NADP</keyword>
<dbReference type="AlphaFoldDB" id="A0A345SRN0"/>
<dbReference type="PRINTS" id="PR00069">
    <property type="entry name" value="ALDKETRDTASE"/>
</dbReference>
<evidence type="ECO:0000313" key="9">
    <source>
        <dbReference type="Proteomes" id="UP000249340"/>
    </source>
</evidence>
<evidence type="ECO:0000256" key="1">
    <source>
        <dbReference type="ARBA" id="ARBA00007905"/>
    </source>
</evidence>
<dbReference type="InterPro" id="IPR036812">
    <property type="entry name" value="NAD(P)_OxRdtase_dom_sf"/>
</dbReference>
<evidence type="ECO:0000256" key="6">
    <source>
        <dbReference type="PIRSR" id="PIRSR000097-3"/>
    </source>
</evidence>
<dbReference type="Pfam" id="PF00248">
    <property type="entry name" value="Aldo_ket_red"/>
    <property type="match status" value="1"/>
</dbReference>
<dbReference type="SUPFAM" id="SSF51430">
    <property type="entry name" value="NAD(P)-linked oxidoreductase"/>
    <property type="match status" value="1"/>
</dbReference>
<feature type="domain" description="NADP-dependent oxidoreductase" evidence="7">
    <location>
        <begin position="24"/>
        <end position="260"/>
    </location>
</feature>
<dbReference type="GO" id="GO:0016616">
    <property type="term" value="F:oxidoreductase activity, acting on the CH-OH group of donors, NAD or NADP as acceptor"/>
    <property type="evidence" value="ECO:0007669"/>
    <property type="project" value="UniProtKB-ARBA"/>
</dbReference>
<feature type="active site" description="Proton donor" evidence="4">
    <location>
        <position position="51"/>
    </location>
</feature>
<name>A0A345SRN0_9ACTN</name>
<dbReference type="Proteomes" id="UP000249340">
    <property type="component" value="Chromosome"/>
</dbReference>
<sequence>MNVTPTTTLNNGVRIPQLGFGVFQVPDGETAAAVSTALDAGYRSIDTAAVYGNEQGVGDALAASGLPRSEVFVTTKLWNSAQGYDSTLAAFDTSLAKLRLDHIDLYLIHWPTPARDRYLDTWRAFEKLLADGRVRAIGVSNFQPAQLRRLLDHSGIVPAVNQIELHPRLQQAELRAFHAEHGIATEAWSPLAQGALLDDPVITSIARRHGVTPAQAVLRWHVQLGNIVIPKSVTPERIRANIDVFGFELDADDLAAIGALETGTRIGPDPDAFN</sequence>
<dbReference type="KEGG" id="stri:C7M71_001710"/>
<reference evidence="9" key="1">
    <citation type="submission" date="2018-07" db="EMBL/GenBank/DDBJ databases">
        <title>Streptacidiphilus bronchialis DSM 106435 chromosome.</title>
        <authorList>
            <person name="Batra D."/>
            <person name="Gulvik C.A."/>
        </authorList>
    </citation>
    <scope>NUCLEOTIDE SEQUENCE [LARGE SCALE GENOMIC DNA]</scope>
    <source>
        <strain evidence="9">DSM 106435</strain>
    </source>
</reference>
<feature type="site" description="Lowers pKa of active site Tyr" evidence="6">
    <location>
        <position position="76"/>
    </location>
</feature>